<evidence type="ECO:0000256" key="1">
    <source>
        <dbReference type="SAM" id="MobiDB-lite"/>
    </source>
</evidence>
<feature type="signal peptide" evidence="2">
    <location>
        <begin position="1"/>
        <end position="21"/>
    </location>
</feature>
<organism evidence="4 5">
    <name type="scientific">Candidatus Segetimicrobium genomatis</name>
    <dbReference type="NCBI Taxonomy" id="2569760"/>
    <lineage>
        <taxon>Bacteria</taxon>
        <taxon>Bacillati</taxon>
        <taxon>Candidatus Sysuimicrobiota</taxon>
        <taxon>Candidatus Sysuimicrobiia</taxon>
        <taxon>Candidatus Sysuimicrobiales</taxon>
        <taxon>Candidatus Segetimicrobiaceae</taxon>
        <taxon>Candidatus Segetimicrobium</taxon>
    </lineage>
</organism>
<protein>
    <recommendedName>
        <fullName evidence="3">Pilus formation protein N-terminal domain-containing protein</fullName>
    </recommendedName>
</protein>
<evidence type="ECO:0000313" key="4">
    <source>
        <dbReference type="EMBL" id="TMI88502.1"/>
    </source>
</evidence>
<dbReference type="Proteomes" id="UP000318509">
    <property type="component" value="Unassembled WGS sequence"/>
</dbReference>
<reference evidence="4 5" key="1">
    <citation type="journal article" date="2019" name="Nat. Microbiol.">
        <title>Mediterranean grassland soil C-N compound turnover is dependent on rainfall and depth, and is mediated by genomically divergent microorganisms.</title>
        <authorList>
            <person name="Diamond S."/>
            <person name="Andeer P.F."/>
            <person name="Li Z."/>
            <person name="Crits-Christoph A."/>
            <person name="Burstein D."/>
            <person name="Anantharaman K."/>
            <person name="Lane K.R."/>
            <person name="Thomas B.C."/>
            <person name="Pan C."/>
            <person name="Northen T.R."/>
            <person name="Banfield J.F."/>
        </authorList>
    </citation>
    <scope>NUCLEOTIDE SEQUENCE [LARGE SCALE GENOMIC DNA]</scope>
    <source>
        <strain evidence="4">NP_3</strain>
    </source>
</reference>
<dbReference type="InterPro" id="IPR032789">
    <property type="entry name" value="T2SS-T3SS_pil_N"/>
</dbReference>
<gene>
    <name evidence="4" type="ORF">E6H00_12580</name>
</gene>
<proteinExistence type="predicted"/>
<evidence type="ECO:0000313" key="5">
    <source>
        <dbReference type="Proteomes" id="UP000318509"/>
    </source>
</evidence>
<name>A0A537JZ04_9BACT</name>
<feature type="compositionally biased region" description="Low complexity" evidence="1">
    <location>
        <begin position="147"/>
        <end position="158"/>
    </location>
</feature>
<feature type="chain" id="PRO_5022131707" description="Pilus formation protein N-terminal domain-containing protein" evidence="2">
    <location>
        <begin position="22"/>
        <end position="312"/>
    </location>
</feature>
<dbReference type="Pfam" id="PF13629">
    <property type="entry name" value="T2SS-T3SS_pil_N"/>
    <property type="match status" value="1"/>
</dbReference>
<comment type="caution">
    <text evidence="4">The sequence shown here is derived from an EMBL/GenBank/DDBJ whole genome shotgun (WGS) entry which is preliminary data.</text>
</comment>
<feature type="region of interest" description="Disordered" evidence="1">
    <location>
        <begin position="135"/>
        <end position="160"/>
    </location>
</feature>
<dbReference type="AlphaFoldDB" id="A0A537JZ04"/>
<evidence type="ECO:0000256" key="2">
    <source>
        <dbReference type="SAM" id="SignalP"/>
    </source>
</evidence>
<sequence>MSRPRYWLPGMLLLVLSLSQAAPAAPASGPGALIVRIFGAATKTSLHLQPGYATVIRADRRIDTVAIGDPRLVTATTVKRGQDVYDLVLQPQTTTGVTNMVVWFGDLTSIWDLVIGPGQRTADLVYVVTAPVTAARPGPAPPPSPAPGAARASGRRTGLAPAAAGTVRADAPSAWLASAPLFLEAQQVIGNAEGTFQVFRGRDQIRIRYRITNSGTTDYSVRLPGLLVRVNGRPAPFGVTRDPAVKDRPAILPGGMTETGVITAPARAPRQVEIIFALFPAGDRAPGPSRTVPVTFQAMFTGLDDLATSTAH</sequence>
<evidence type="ECO:0000259" key="3">
    <source>
        <dbReference type="Pfam" id="PF13629"/>
    </source>
</evidence>
<accession>A0A537JZ04</accession>
<feature type="domain" description="Pilus formation protein N-terminal" evidence="3">
    <location>
        <begin position="44"/>
        <end position="107"/>
    </location>
</feature>
<dbReference type="EMBL" id="VBAK01000139">
    <property type="protein sequence ID" value="TMI88502.1"/>
    <property type="molecule type" value="Genomic_DNA"/>
</dbReference>
<keyword evidence="2" id="KW-0732">Signal</keyword>